<dbReference type="Proteomes" id="UP000055048">
    <property type="component" value="Unassembled WGS sequence"/>
</dbReference>
<proteinExistence type="predicted"/>
<name>A0A0V0T0J9_9BILA</name>
<organism evidence="1 2">
    <name type="scientific">Trichinella murrelli</name>
    <dbReference type="NCBI Taxonomy" id="144512"/>
    <lineage>
        <taxon>Eukaryota</taxon>
        <taxon>Metazoa</taxon>
        <taxon>Ecdysozoa</taxon>
        <taxon>Nematoda</taxon>
        <taxon>Enoplea</taxon>
        <taxon>Dorylaimia</taxon>
        <taxon>Trichinellida</taxon>
        <taxon>Trichinellidae</taxon>
        <taxon>Trichinella</taxon>
    </lineage>
</organism>
<sequence>MAAKLKKSAYFVFIDTCSTLFDIPWDGQFRDKFLRSNFTGR</sequence>
<evidence type="ECO:0000313" key="2">
    <source>
        <dbReference type="Proteomes" id="UP000055048"/>
    </source>
</evidence>
<dbReference type="EMBL" id="JYDJ01001197">
    <property type="protein sequence ID" value="KRX32456.1"/>
    <property type="molecule type" value="Genomic_DNA"/>
</dbReference>
<dbReference type="AlphaFoldDB" id="A0A0V0T0J9"/>
<keyword evidence="2" id="KW-1185">Reference proteome</keyword>
<gene>
    <name evidence="1" type="ORF">T05_6434</name>
</gene>
<reference evidence="1 2" key="1">
    <citation type="submission" date="2015-01" db="EMBL/GenBank/DDBJ databases">
        <title>Evolution of Trichinella species and genotypes.</title>
        <authorList>
            <person name="Korhonen P.K."/>
            <person name="Edoardo P."/>
            <person name="Giuseppe L.R."/>
            <person name="Gasser R.B."/>
        </authorList>
    </citation>
    <scope>NUCLEOTIDE SEQUENCE [LARGE SCALE GENOMIC DNA]</scope>
    <source>
        <strain evidence="1">ISS417</strain>
    </source>
</reference>
<evidence type="ECO:0000313" key="1">
    <source>
        <dbReference type="EMBL" id="KRX32456.1"/>
    </source>
</evidence>
<comment type="caution">
    <text evidence="1">The sequence shown here is derived from an EMBL/GenBank/DDBJ whole genome shotgun (WGS) entry which is preliminary data.</text>
</comment>
<accession>A0A0V0T0J9</accession>
<protein>
    <submittedName>
        <fullName evidence="1">Uncharacterized protein</fullName>
    </submittedName>
</protein>